<dbReference type="Proteomes" id="UP000594260">
    <property type="component" value="Unplaced"/>
</dbReference>
<dbReference type="GO" id="GO:0042302">
    <property type="term" value="F:structural constituent of cuticle"/>
    <property type="evidence" value="ECO:0007669"/>
    <property type="project" value="UniProtKB-UniRule"/>
</dbReference>
<protein>
    <submittedName>
        <fullName evidence="3">Uncharacterized protein</fullName>
    </submittedName>
</protein>
<accession>A0A7M7MCK5</accession>
<dbReference type="EnsemblMetazoa" id="XM_022796450">
    <property type="protein sequence ID" value="XP_022652185"/>
    <property type="gene ID" value="LOC111246596"/>
</dbReference>
<dbReference type="InterPro" id="IPR000618">
    <property type="entry name" value="Insect_cuticle"/>
</dbReference>
<keyword evidence="1" id="KW-0193">Cuticle</keyword>
<evidence type="ECO:0000313" key="3">
    <source>
        <dbReference type="EnsemblMetazoa" id="XP_022652185"/>
    </source>
</evidence>
<dbReference type="OMA" id="CITRIVQ"/>
<sequence length="103" mass="11116">MMKMLSVLFALVATVCAGLTSPAISIDSTVNSRAENGLDNYRFAHDEKHTTDSSFHSEADNPWGVIGPYGLADIDGRQRVVNYVADKLAFRASVKTNESAIAP</sequence>
<dbReference type="KEGG" id="vde:111246596"/>
<reference evidence="3" key="1">
    <citation type="submission" date="2021-01" db="UniProtKB">
        <authorList>
            <consortium name="EnsemblMetazoa"/>
        </authorList>
    </citation>
    <scope>IDENTIFICATION</scope>
</reference>
<name>A0A7M7MCK5_VARDE</name>
<evidence type="ECO:0000256" key="1">
    <source>
        <dbReference type="PROSITE-ProRule" id="PRU00497"/>
    </source>
</evidence>
<feature type="signal peptide" evidence="2">
    <location>
        <begin position="1"/>
        <end position="17"/>
    </location>
</feature>
<dbReference type="PROSITE" id="PS51155">
    <property type="entry name" value="CHIT_BIND_RR_2"/>
    <property type="match status" value="1"/>
</dbReference>
<organism evidence="3 4">
    <name type="scientific">Varroa destructor</name>
    <name type="common">Honeybee mite</name>
    <dbReference type="NCBI Taxonomy" id="109461"/>
    <lineage>
        <taxon>Eukaryota</taxon>
        <taxon>Metazoa</taxon>
        <taxon>Ecdysozoa</taxon>
        <taxon>Arthropoda</taxon>
        <taxon>Chelicerata</taxon>
        <taxon>Arachnida</taxon>
        <taxon>Acari</taxon>
        <taxon>Parasitiformes</taxon>
        <taxon>Mesostigmata</taxon>
        <taxon>Gamasina</taxon>
        <taxon>Dermanyssoidea</taxon>
        <taxon>Varroidae</taxon>
        <taxon>Varroa</taxon>
    </lineage>
</organism>
<keyword evidence="4" id="KW-1185">Reference proteome</keyword>
<dbReference type="GeneID" id="111246596"/>
<evidence type="ECO:0000256" key="2">
    <source>
        <dbReference type="SAM" id="SignalP"/>
    </source>
</evidence>
<dbReference type="AlphaFoldDB" id="A0A7M7MCK5"/>
<evidence type="ECO:0000313" key="4">
    <source>
        <dbReference type="Proteomes" id="UP000594260"/>
    </source>
</evidence>
<dbReference type="RefSeq" id="XP_022652185.1">
    <property type="nucleotide sequence ID" value="XM_022796450.1"/>
</dbReference>
<dbReference type="OrthoDB" id="8021718at2759"/>
<dbReference type="InParanoid" id="A0A7M7MCK5"/>
<keyword evidence="2" id="KW-0732">Signal</keyword>
<dbReference type="FunCoup" id="A0A7M7MCK5">
    <property type="interactions" value="54"/>
</dbReference>
<dbReference type="Pfam" id="PF00379">
    <property type="entry name" value="Chitin_bind_4"/>
    <property type="match status" value="1"/>
</dbReference>
<proteinExistence type="predicted"/>
<feature type="chain" id="PRO_5029654449" evidence="2">
    <location>
        <begin position="18"/>
        <end position="103"/>
    </location>
</feature>